<feature type="transmembrane region" description="Helical" evidence="8">
    <location>
        <begin position="31"/>
        <end position="49"/>
    </location>
</feature>
<feature type="transmembrane region" description="Helical" evidence="8">
    <location>
        <begin position="87"/>
        <end position="105"/>
    </location>
</feature>
<dbReference type="SUPFAM" id="SSF103481">
    <property type="entry name" value="Multidrug resistance efflux transporter EmrE"/>
    <property type="match status" value="1"/>
</dbReference>
<reference evidence="10 11" key="1">
    <citation type="submission" date="2020-05" db="EMBL/GenBank/DDBJ databases">
        <title>Nakamurella sp. DB0629 isolated from air conditioner.</title>
        <authorList>
            <person name="Kim D.H."/>
            <person name="Kim D.-U."/>
        </authorList>
    </citation>
    <scope>NUCLEOTIDE SEQUENCE [LARGE SCALE GENOMIC DNA]</scope>
    <source>
        <strain evidence="10 11">DB0629</strain>
    </source>
</reference>
<dbReference type="InterPro" id="IPR020846">
    <property type="entry name" value="MFS_dom"/>
</dbReference>
<dbReference type="RefSeq" id="WP_171200327.1">
    <property type="nucleotide sequence ID" value="NZ_JABEND010000007.1"/>
</dbReference>
<keyword evidence="3" id="KW-1003">Cell membrane</keyword>
<dbReference type="InterPro" id="IPR037185">
    <property type="entry name" value="EmrE-like"/>
</dbReference>
<dbReference type="InterPro" id="IPR045324">
    <property type="entry name" value="Small_multidrug_res"/>
</dbReference>
<keyword evidence="11" id="KW-1185">Reference proteome</keyword>
<evidence type="ECO:0000256" key="4">
    <source>
        <dbReference type="ARBA" id="ARBA00022692"/>
    </source>
</evidence>
<dbReference type="GO" id="GO:0005886">
    <property type="term" value="C:plasma membrane"/>
    <property type="evidence" value="ECO:0007669"/>
    <property type="project" value="UniProtKB-SubCell"/>
</dbReference>
<dbReference type="AlphaFoldDB" id="A0A849A9I1"/>
<dbReference type="PROSITE" id="PS50850">
    <property type="entry name" value="MFS"/>
    <property type="match status" value="1"/>
</dbReference>
<accession>A0A849A9I1</accession>
<evidence type="ECO:0000256" key="3">
    <source>
        <dbReference type="ARBA" id="ARBA00022475"/>
    </source>
</evidence>
<feature type="transmembrane region" description="Helical" evidence="8">
    <location>
        <begin position="61"/>
        <end position="81"/>
    </location>
</feature>
<organism evidence="10 11">
    <name type="scientific">Nakamurella aerolata</name>
    <dbReference type="NCBI Taxonomy" id="1656892"/>
    <lineage>
        <taxon>Bacteria</taxon>
        <taxon>Bacillati</taxon>
        <taxon>Actinomycetota</taxon>
        <taxon>Actinomycetes</taxon>
        <taxon>Nakamurellales</taxon>
        <taxon>Nakamurellaceae</taxon>
        <taxon>Nakamurella</taxon>
    </lineage>
</organism>
<evidence type="ECO:0000256" key="1">
    <source>
        <dbReference type="ARBA" id="ARBA00004651"/>
    </source>
</evidence>
<keyword evidence="5 8" id="KW-1133">Transmembrane helix</keyword>
<keyword evidence="6 8" id="KW-0472">Membrane</keyword>
<dbReference type="EMBL" id="JABEND010000007">
    <property type="protein sequence ID" value="NNG36637.1"/>
    <property type="molecule type" value="Genomic_DNA"/>
</dbReference>
<keyword evidence="2" id="KW-0813">Transport</keyword>
<evidence type="ECO:0000256" key="2">
    <source>
        <dbReference type="ARBA" id="ARBA00022448"/>
    </source>
</evidence>
<gene>
    <name evidence="10" type="ORF">HKD39_13145</name>
</gene>
<comment type="subcellular location">
    <subcellularLocation>
        <location evidence="1 7">Cell membrane</location>
        <topology evidence="1 7">Multi-pass membrane protein</topology>
    </subcellularLocation>
</comment>
<name>A0A849A9I1_9ACTN</name>
<protein>
    <submittedName>
        <fullName evidence="10">QacE family quaternary ammonium compound efflux SMR transporter</fullName>
    </submittedName>
</protein>
<evidence type="ECO:0000256" key="6">
    <source>
        <dbReference type="ARBA" id="ARBA00023136"/>
    </source>
</evidence>
<evidence type="ECO:0000313" key="11">
    <source>
        <dbReference type="Proteomes" id="UP000562984"/>
    </source>
</evidence>
<dbReference type="Proteomes" id="UP000562984">
    <property type="component" value="Unassembled WGS sequence"/>
</dbReference>
<dbReference type="Pfam" id="PF00893">
    <property type="entry name" value="Multi_Drug_Res"/>
    <property type="match status" value="1"/>
</dbReference>
<evidence type="ECO:0000256" key="5">
    <source>
        <dbReference type="ARBA" id="ARBA00022989"/>
    </source>
</evidence>
<dbReference type="GO" id="GO:0022857">
    <property type="term" value="F:transmembrane transporter activity"/>
    <property type="evidence" value="ECO:0007669"/>
    <property type="project" value="InterPro"/>
</dbReference>
<evidence type="ECO:0000256" key="7">
    <source>
        <dbReference type="RuleBase" id="RU003942"/>
    </source>
</evidence>
<evidence type="ECO:0000313" key="10">
    <source>
        <dbReference type="EMBL" id="NNG36637.1"/>
    </source>
</evidence>
<proteinExistence type="inferred from homology"/>
<sequence length="106" mass="10818">MNGVLLAGAIALEVTATLALKALNADGVTRWGWLVPVIVGYLGAFLLLAQVLRRGMGVGTAYAIWAATGVVLTAVLGALFFGEALGWRGATGIALIAVGVALLELR</sequence>
<evidence type="ECO:0000259" key="9">
    <source>
        <dbReference type="PROSITE" id="PS50850"/>
    </source>
</evidence>
<evidence type="ECO:0000256" key="8">
    <source>
        <dbReference type="SAM" id="Phobius"/>
    </source>
</evidence>
<keyword evidence="4 7" id="KW-0812">Transmembrane</keyword>
<dbReference type="Gene3D" id="1.10.3730.20">
    <property type="match status" value="1"/>
</dbReference>
<comment type="similarity">
    <text evidence="7">Belongs to the drug/metabolite transporter (DMT) superfamily. Small multidrug resistance (SMR) (TC 2.A.7.1) family.</text>
</comment>
<dbReference type="PANTHER" id="PTHR30561:SF1">
    <property type="entry name" value="MULTIDRUG TRANSPORTER EMRE"/>
    <property type="match status" value="1"/>
</dbReference>
<dbReference type="InterPro" id="IPR000390">
    <property type="entry name" value="Small_drug/metabolite_transptr"/>
</dbReference>
<dbReference type="PANTHER" id="PTHR30561">
    <property type="entry name" value="SMR FAMILY PROTON-DEPENDENT DRUG EFFLUX TRANSPORTER SUGE"/>
    <property type="match status" value="1"/>
</dbReference>
<comment type="caution">
    <text evidence="10">The sequence shown here is derived from an EMBL/GenBank/DDBJ whole genome shotgun (WGS) entry which is preliminary data.</text>
</comment>
<feature type="domain" description="Major facilitator superfamily (MFS) profile" evidence="9">
    <location>
        <begin position="1"/>
        <end position="106"/>
    </location>
</feature>